<organism evidence="2 3">
    <name type="scientific">Baekduia soli</name>
    <dbReference type="NCBI Taxonomy" id="496014"/>
    <lineage>
        <taxon>Bacteria</taxon>
        <taxon>Bacillati</taxon>
        <taxon>Actinomycetota</taxon>
        <taxon>Thermoleophilia</taxon>
        <taxon>Solirubrobacterales</taxon>
        <taxon>Baekduiaceae</taxon>
        <taxon>Baekduia</taxon>
    </lineage>
</organism>
<sequence>MIDPPPLAISASRPLATRLEFVWRVGHVDGPFGYPPRAVCSWNSRFDDPQHQYRTIYAADHRLTCLREVLAPLRPNLKARAEFAELQHAQGIAAGHRLSPAGEVTRVWRQNNVLVAGRVARSGHLVDLRERRLMEQLASAHALLLAAHDLLQLDVSEITSSDREITQNFSRDLYDKGASGLRFASALDTLGCVVLFEGRARLRPTPVQTPLTNAVPELLQVCSEFSLVLRQ</sequence>
<name>A0A5B8U8I0_9ACTN</name>
<dbReference type="Pfam" id="PF08808">
    <property type="entry name" value="RES"/>
    <property type="match status" value="1"/>
</dbReference>
<protein>
    <submittedName>
        <fullName evidence="2">RES domain-containing protein</fullName>
    </submittedName>
</protein>
<dbReference type="Proteomes" id="UP000321805">
    <property type="component" value="Chromosome"/>
</dbReference>
<accession>A0A5B8U8I0</accession>
<dbReference type="OrthoDB" id="4722229at2"/>
<keyword evidence="3" id="KW-1185">Reference proteome</keyword>
<evidence type="ECO:0000313" key="3">
    <source>
        <dbReference type="Proteomes" id="UP000321805"/>
    </source>
</evidence>
<proteinExistence type="predicted"/>
<feature type="domain" description="RES" evidence="1">
    <location>
        <begin position="22"/>
        <end position="202"/>
    </location>
</feature>
<evidence type="ECO:0000259" key="1">
    <source>
        <dbReference type="Pfam" id="PF08808"/>
    </source>
</evidence>
<evidence type="ECO:0000313" key="2">
    <source>
        <dbReference type="EMBL" id="QEC49221.1"/>
    </source>
</evidence>
<dbReference type="AlphaFoldDB" id="A0A5B8U8I0"/>
<dbReference type="KEGG" id="bsol:FSW04_17640"/>
<reference evidence="2 3" key="1">
    <citation type="journal article" date="2018" name="J. Microbiol.">
        <title>Baekduia soli gen. nov., sp. nov., a novel bacterium isolated from the soil of Baekdu Mountain and proposal of a novel family name, Baekduiaceae fam. nov.</title>
        <authorList>
            <person name="An D.S."/>
            <person name="Siddiqi M.Z."/>
            <person name="Kim K.H."/>
            <person name="Yu H.S."/>
            <person name="Im W.T."/>
        </authorList>
    </citation>
    <scope>NUCLEOTIDE SEQUENCE [LARGE SCALE GENOMIC DNA]</scope>
    <source>
        <strain evidence="2 3">BR7-21</strain>
    </source>
</reference>
<dbReference type="EMBL" id="CP042430">
    <property type="protein sequence ID" value="QEC49221.1"/>
    <property type="molecule type" value="Genomic_DNA"/>
</dbReference>
<dbReference type="RefSeq" id="WP_146921584.1">
    <property type="nucleotide sequence ID" value="NZ_CP042430.1"/>
</dbReference>
<dbReference type="InterPro" id="IPR014914">
    <property type="entry name" value="RES_dom"/>
</dbReference>
<gene>
    <name evidence="2" type="ORF">FSW04_17640</name>
</gene>